<keyword evidence="3" id="KW-1185">Reference proteome</keyword>
<dbReference type="AlphaFoldDB" id="A0A7E4WCU6"/>
<evidence type="ECO:0000256" key="2">
    <source>
        <dbReference type="SAM" id="SignalP"/>
    </source>
</evidence>
<dbReference type="PANTHER" id="PTHR47324:SF1">
    <property type="entry name" value="EGF-LIKE DOMAIN-CONTAINING PROTEIN-RELATED"/>
    <property type="match status" value="1"/>
</dbReference>
<reference evidence="4" key="2">
    <citation type="submission" date="2020-10" db="UniProtKB">
        <authorList>
            <consortium name="WormBaseParasite"/>
        </authorList>
    </citation>
    <scope>IDENTIFICATION</scope>
</reference>
<evidence type="ECO:0000313" key="4">
    <source>
        <dbReference type="WBParaSite" id="Pan_g9402.t1"/>
    </source>
</evidence>
<protein>
    <submittedName>
        <fullName evidence="4">VWFA domain-containing protein</fullName>
    </submittedName>
</protein>
<dbReference type="PANTHER" id="PTHR47324">
    <property type="entry name" value="PROTEIN IRG-7-RELATED"/>
    <property type="match status" value="1"/>
</dbReference>
<organism evidence="3 4">
    <name type="scientific">Panagrellus redivivus</name>
    <name type="common">Microworm</name>
    <dbReference type="NCBI Taxonomy" id="6233"/>
    <lineage>
        <taxon>Eukaryota</taxon>
        <taxon>Metazoa</taxon>
        <taxon>Ecdysozoa</taxon>
        <taxon>Nematoda</taxon>
        <taxon>Chromadorea</taxon>
        <taxon>Rhabditida</taxon>
        <taxon>Tylenchina</taxon>
        <taxon>Panagrolaimomorpha</taxon>
        <taxon>Panagrolaimoidea</taxon>
        <taxon>Panagrolaimidae</taxon>
        <taxon>Panagrellus</taxon>
    </lineage>
</organism>
<accession>A0A7E4WCU6</accession>
<dbReference type="Proteomes" id="UP000492821">
    <property type="component" value="Unassembled WGS sequence"/>
</dbReference>
<name>A0A7E4WCU6_PANRE</name>
<proteinExistence type="predicted"/>
<sequence>MLLLKLTVVALVTTVAVLLPLATAADGAFDAVKHDTEKTLFLFVEATQENRPALSNLENDLTSVSNYIDPSWFNQFVVISFDTSGIKTAAGFSTIEEARVALASIAENPLPSNDGGDLPLLRSVIHGLSSFTFNPQSVVYLITTTGSAVSDQVNGPTLFKALLGWQVQLQYILINSTQGNHSLSTQSTRFVADLAVTTGGNFMKLSSGNLITSYISAHLPTLYDSAFIGDATQGSFTCVQTTYYAAIEPNVGTVYLYLYSIDANLNVNGQYNDVFLKTLFEDGHAGIFSFLPVDGPGIYTVSVKGVGACSLQIRAQSAPASLATTQIPSTTPLITVYSTTTTSAFTGTTPSDASTPIVTTESVATSVVSDPSLYESTTTYINESTTTSLVTAPTPAGFTESTPSGSTSSDTAASTVSIAITESTVPTTSGYYDAEFDVIFVLDIHRTSSPMILINFVNNTLLNFNLNGKINLAVNGLGEYPVFDKFFIPIRGPSDINDALVVLYEVYQSFTNQSNLAGVLGELYNFEYPGYRPKINNHLIVYTTINGTAESDAITIGNEIINNGTYSIVAVTSESNESNIPSLTALVGGKSECVITTNDWTITAAEKLANLIRKASNNNGIYC</sequence>
<evidence type="ECO:0000313" key="3">
    <source>
        <dbReference type="Proteomes" id="UP000492821"/>
    </source>
</evidence>
<feature type="chain" id="PRO_5028798508" evidence="2">
    <location>
        <begin position="25"/>
        <end position="623"/>
    </location>
</feature>
<dbReference type="InterPro" id="IPR053295">
    <property type="entry name" value="Innate_immunity_reg"/>
</dbReference>
<feature type="region of interest" description="Disordered" evidence="1">
    <location>
        <begin position="391"/>
        <end position="410"/>
    </location>
</feature>
<dbReference type="WBParaSite" id="Pan_g9402.t1">
    <property type="protein sequence ID" value="Pan_g9402.t1"/>
    <property type="gene ID" value="Pan_g9402"/>
</dbReference>
<keyword evidence="2" id="KW-0732">Signal</keyword>
<feature type="signal peptide" evidence="2">
    <location>
        <begin position="1"/>
        <end position="24"/>
    </location>
</feature>
<feature type="compositionally biased region" description="Low complexity" evidence="1">
    <location>
        <begin position="399"/>
        <end position="410"/>
    </location>
</feature>
<evidence type="ECO:0000256" key="1">
    <source>
        <dbReference type="SAM" id="MobiDB-lite"/>
    </source>
</evidence>
<reference evidence="3" key="1">
    <citation type="journal article" date="2013" name="Genetics">
        <title>The draft genome and transcriptome of Panagrellus redivivus are shaped by the harsh demands of a free-living lifestyle.</title>
        <authorList>
            <person name="Srinivasan J."/>
            <person name="Dillman A.R."/>
            <person name="Macchietto M.G."/>
            <person name="Heikkinen L."/>
            <person name="Lakso M."/>
            <person name="Fracchia K.M."/>
            <person name="Antoshechkin I."/>
            <person name="Mortazavi A."/>
            <person name="Wong G."/>
            <person name="Sternberg P.W."/>
        </authorList>
    </citation>
    <scope>NUCLEOTIDE SEQUENCE [LARGE SCALE GENOMIC DNA]</scope>
    <source>
        <strain evidence="3">MT8872</strain>
    </source>
</reference>